<comment type="similarity">
    <text evidence="1">Belongs to the peptidase S10 family.</text>
</comment>
<name>A0AAN9QEE0_PHACN</name>
<dbReference type="Gene3D" id="3.40.50.1820">
    <property type="entry name" value="alpha/beta hydrolase"/>
    <property type="match status" value="2"/>
</dbReference>
<dbReference type="InterPro" id="IPR029058">
    <property type="entry name" value="AB_hydrolase_fold"/>
</dbReference>
<reference evidence="2 3" key="1">
    <citation type="submission" date="2024-01" db="EMBL/GenBank/DDBJ databases">
        <title>The genomes of 5 underutilized Papilionoideae crops provide insights into root nodulation and disease resistanc.</title>
        <authorList>
            <person name="Jiang F."/>
        </authorList>
    </citation>
    <scope>NUCLEOTIDE SEQUENCE [LARGE SCALE GENOMIC DNA]</scope>
    <source>
        <strain evidence="2">JINMINGXINNONG_FW02</strain>
        <tissue evidence="2">Leaves</tissue>
    </source>
</reference>
<evidence type="ECO:0000313" key="2">
    <source>
        <dbReference type="EMBL" id="KAK7332134.1"/>
    </source>
</evidence>
<dbReference type="GO" id="GO:0004185">
    <property type="term" value="F:serine-type carboxypeptidase activity"/>
    <property type="evidence" value="ECO:0007669"/>
    <property type="project" value="InterPro"/>
</dbReference>
<gene>
    <name evidence="2" type="ORF">VNO80_28882</name>
</gene>
<dbReference type="PANTHER" id="PTHR11802:SF29">
    <property type="entry name" value="SERINE CARBOXYPEPTIDASE-LIKE 19"/>
    <property type="match status" value="1"/>
</dbReference>
<protein>
    <submittedName>
        <fullName evidence="2">Uncharacterized protein</fullName>
    </submittedName>
</protein>
<dbReference type="EMBL" id="JAYMYR010000011">
    <property type="protein sequence ID" value="KAK7332134.1"/>
    <property type="molecule type" value="Genomic_DNA"/>
</dbReference>
<dbReference type="Proteomes" id="UP001374584">
    <property type="component" value="Unassembled WGS sequence"/>
</dbReference>
<evidence type="ECO:0000256" key="1">
    <source>
        <dbReference type="ARBA" id="ARBA00009431"/>
    </source>
</evidence>
<organism evidence="2 3">
    <name type="scientific">Phaseolus coccineus</name>
    <name type="common">Scarlet runner bean</name>
    <name type="synonym">Phaseolus multiflorus</name>
    <dbReference type="NCBI Taxonomy" id="3886"/>
    <lineage>
        <taxon>Eukaryota</taxon>
        <taxon>Viridiplantae</taxon>
        <taxon>Streptophyta</taxon>
        <taxon>Embryophyta</taxon>
        <taxon>Tracheophyta</taxon>
        <taxon>Spermatophyta</taxon>
        <taxon>Magnoliopsida</taxon>
        <taxon>eudicotyledons</taxon>
        <taxon>Gunneridae</taxon>
        <taxon>Pentapetalae</taxon>
        <taxon>rosids</taxon>
        <taxon>fabids</taxon>
        <taxon>Fabales</taxon>
        <taxon>Fabaceae</taxon>
        <taxon>Papilionoideae</taxon>
        <taxon>50 kb inversion clade</taxon>
        <taxon>NPAAA clade</taxon>
        <taxon>indigoferoid/millettioid clade</taxon>
        <taxon>Phaseoleae</taxon>
        <taxon>Phaseolus</taxon>
    </lineage>
</organism>
<dbReference type="Pfam" id="PF00450">
    <property type="entry name" value="Peptidase_S10"/>
    <property type="match status" value="2"/>
</dbReference>
<comment type="caution">
    <text evidence="2">The sequence shown here is derived from an EMBL/GenBank/DDBJ whole genome shotgun (WGS) entry which is preliminary data.</text>
</comment>
<dbReference type="GO" id="GO:0019748">
    <property type="term" value="P:secondary metabolic process"/>
    <property type="evidence" value="ECO:0007669"/>
    <property type="project" value="TreeGrafter"/>
</dbReference>
<dbReference type="GO" id="GO:0006508">
    <property type="term" value="P:proteolysis"/>
    <property type="evidence" value="ECO:0007669"/>
    <property type="project" value="InterPro"/>
</dbReference>
<sequence>MGFYFPYICYHSSSFNFHGVTPQLSSFLDSRDPFLLFLKQDMWDRVNQRVCRHSTISLSQRTIQRRILSCFGSLVALVAQPSLALPLKGPFGFKREEYNGSLPNLFLRPHSWTKVSSIILVDLPVSTGFAYSTTRSGTQRSDSTLVYQIHQFLRKFTLAAIPILELLFQQLFKKSLEEMKKGLAMDKSSGNAVTIRREDNYRIPFTHGMALISDELYESLKKNCEGEYINVDTRNTLCSRDMKSFNEAISGISEYCTLQPLCEYLDTETSQRRSLIKKYPGSKLSDTHLNLPPLTCHTYAYFLCGYWANDDNVLSALHIRKGSIGKWRRCTFDIPHKENIPDSIGYHVNLSRKGYRSLIYSGDHDMKITFLATQAWIRDLNYSIVDDWRPWYTNGQVAGYSPYFN</sequence>
<accession>A0AAN9QEE0</accession>
<dbReference type="GO" id="GO:0016747">
    <property type="term" value="F:acyltransferase activity, transferring groups other than amino-acyl groups"/>
    <property type="evidence" value="ECO:0007669"/>
    <property type="project" value="TreeGrafter"/>
</dbReference>
<dbReference type="SUPFAM" id="SSF53474">
    <property type="entry name" value="alpha/beta-Hydrolases"/>
    <property type="match status" value="1"/>
</dbReference>
<dbReference type="PANTHER" id="PTHR11802">
    <property type="entry name" value="SERINE PROTEASE FAMILY S10 SERINE CARBOXYPEPTIDASE"/>
    <property type="match status" value="1"/>
</dbReference>
<evidence type="ECO:0000313" key="3">
    <source>
        <dbReference type="Proteomes" id="UP001374584"/>
    </source>
</evidence>
<proteinExistence type="inferred from homology"/>
<dbReference type="AlphaFoldDB" id="A0AAN9QEE0"/>
<dbReference type="InterPro" id="IPR001563">
    <property type="entry name" value="Peptidase_S10"/>
</dbReference>
<keyword evidence="3" id="KW-1185">Reference proteome</keyword>